<keyword evidence="1" id="KW-0732">Signal</keyword>
<name>A0ABD0LBX0_9CAEN</name>
<proteinExistence type="predicted"/>
<evidence type="ECO:0000256" key="1">
    <source>
        <dbReference type="SAM" id="SignalP"/>
    </source>
</evidence>
<feature type="signal peptide" evidence="1">
    <location>
        <begin position="1"/>
        <end position="27"/>
    </location>
</feature>
<evidence type="ECO:0008006" key="4">
    <source>
        <dbReference type="Google" id="ProtNLM"/>
    </source>
</evidence>
<organism evidence="2 3">
    <name type="scientific">Batillaria attramentaria</name>
    <dbReference type="NCBI Taxonomy" id="370345"/>
    <lineage>
        <taxon>Eukaryota</taxon>
        <taxon>Metazoa</taxon>
        <taxon>Spiralia</taxon>
        <taxon>Lophotrochozoa</taxon>
        <taxon>Mollusca</taxon>
        <taxon>Gastropoda</taxon>
        <taxon>Caenogastropoda</taxon>
        <taxon>Sorbeoconcha</taxon>
        <taxon>Cerithioidea</taxon>
        <taxon>Batillariidae</taxon>
        <taxon>Batillaria</taxon>
    </lineage>
</organism>
<keyword evidence="3" id="KW-1185">Reference proteome</keyword>
<dbReference type="Proteomes" id="UP001519460">
    <property type="component" value="Unassembled WGS sequence"/>
</dbReference>
<feature type="chain" id="PRO_5044780867" description="Reelin domain-containing protein" evidence="1">
    <location>
        <begin position="28"/>
        <end position="209"/>
    </location>
</feature>
<feature type="non-terminal residue" evidence="2">
    <location>
        <position position="209"/>
    </location>
</feature>
<evidence type="ECO:0000313" key="3">
    <source>
        <dbReference type="Proteomes" id="UP001519460"/>
    </source>
</evidence>
<feature type="non-terminal residue" evidence="2">
    <location>
        <position position="1"/>
    </location>
</feature>
<evidence type="ECO:0000313" key="2">
    <source>
        <dbReference type="EMBL" id="KAK7496806.1"/>
    </source>
</evidence>
<accession>A0ABD0LBX0</accession>
<dbReference type="EMBL" id="JACVVK020000064">
    <property type="protein sequence ID" value="KAK7496806.1"/>
    <property type="molecule type" value="Genomic_DNA"/>
</dbReference>
<dbReference type="AlphaFoldDB" id="A0ABD0LBX0"/>
<protein>
    <recommendedName>
        <fullName evidence="4">Reelin domain-containing protein</fullName>
    </recommendedName>
</protein>
<reference evidence="2 3" key="1">
    <citation type="journal article" date="2023" name="Sci. Data">
        <title>Genome assembly of the Korean intertidal mud-creeper Batillaria attramentaria.</title>
        <authorList>
            <person name="Patra A.K."/>
            <person name="Ho P.T."/>
            <person name="Jun S."/>
            <person name="Lee S.J."/>
            <person name="Kim Y."/>
            <person name="Won Y.J."/>
        </authorList>
    </citation>
    <scope>NUCLEOTIDE SEQUENCE [LARGE SCALE GENOMIC DNA]</scope>
    <source>
        <strain evidence="2">Wonlab-2016</strain>
    </source>
</reference>
<comment type="caution">
    <text evidence="2">The sequence shown here is derived from an EMBL/GenBank/DDBJ whole genome shotgun (WGS) entry which is preliminary data.</text>
</comment>
<sequence>KSLGLQQFIMKGLVLLLTLLAVGYAEAAGYTCSYSIGRKLESSSGRAHPMIIPCKWHAIHAQRCGNYRIFVTPGNQIDEKGNQFMSTMFLGFADVATGQRWSGHLSVTTIQGFVDEVRDEPFHTLFKSVDYDVHDIVTWTSEEVGEYSGVTFTAITRTSRRKDAADKNTINQRKNELGLDSLAQTALFDALIFDKTAQPQYKDLQLFEG</sequence>
<gene>
    <name evidence="2" type="ORF">BaRGS_00012015</name>
</gene>